<dbReference type="Proteomes" id="UP000199352">
    <property type="component" value="Unassembled WGS sequence"/>
</dbReference>
<dbReference type="RefSeq" id="WP_177220959.1">
    <property type="nucleotide sequence ID" value="NZ_FOFR01000002.1"/>
</dbReference>
<feature type="transmembrane region" description="Helical" evidence="1">
    <location>
        <begin position="57"/>
        <end position="73"/>
    </location>
</feature>
<gene>
    <name evidence="2" type="ORF">SAMN05216188_102560</name>
</gene>
<proteinExistence type="predicted"/>
<protein>
    <recommendedName>
        <fullName evidence="4">Carbon monoxide dehydrogenase subunit G</fullName>
    </recommendedName>
</protein>
<keyword evidence="1" id="KW-1133">Transmembrane helix</keyword>
<keyword evidence="3" id="KW-1185">Reference proteome</keyword>
<evidence type="ECO:0008006" key="4">
    <source>
        <dbReference type="Google" id="ProtNLM"/>
    </source>
</evidence>
<organism evidence="2 3">
    <name type="scientific">Lentzea xinjiangensis</name>
    <dbReference type="NCBI Taxonomy" id="402600"/>
    <lineage>
        <taxon>Bacteria</taxon>
        <taxon>Bacillati</taxon>
        <taxon>Actinomycetota</taxon>
        <taxon>Actinomycetes</taxon>
        <taxon>Pseudonocardiales</taxon>
        <taxon>Pseudonocardiaceae</taxon>
        <taxon>Lentzea</taxon>
    </lineage>
</organism>
<evidence type="ECO:0000256" key="1">
    <source>
        <dbReference type="SAM" id="Phobius"/>
    </source>
</evidence>
<dbReference type="STRING" id="402600.SAMN05216188_102560"/>
<evidence type="ECO:0000313" key="3">
    <source>
        <dbReference type="Proteomes" id="UP000199352"/>
    </source>
</evidence>
<dbReference type="AlphaFoldDB" id="A0A1H9EIK6"/>
<keyword evidence="1" id="KW-0812">Transmembrane</keyword>
<sequence length="79" mass="8191">MLAEVGGELVGQFAECLAGAPGSGDAGEVAQQQHLRVVPDEPVDLIDAGGAPVLKRALPLAAAALAVVLFVVLRRRRHR</sequence>
<name>A0A1H9EIK6_9PSEU</name>
<keyword evidence="1" id="KW-0472">Membrane</keyword>
<accession>A0A1H9EIK6</accession>
<reference evidence="3" key="1">
    <citation type="submission" date="2016-10" db="EMBL/GenBank/DDBJ databases">
        <authorList>
            <person name="Varghese N."/>
            <person name="Submissions S."/>
        </authorList>
    </citation>
    <scope>NUCLEOTIDE SEQUENCE [LARGE SCALE GENOMIC DNA]</scope>
    <source>
        <strain evidence="3">CGMCC 4.3525</strain>
    </source>
</reference>
<dbReference type="EMBL" id="FOFR01000002">
    <property type="protein sequence ID" value="SEQ25511.1"/>
    <property type="molecule type" value="Genomic_DNA"/>
</dbReference>
<evidence type="ECO:0000313" key="2">
    <source>
        <dbReference type="EMBL" id="SEQ25511.1"/>
    </source>
</evidence>